<dbReference type="InterPro" id="IPR011042">
    <property type="entry name" value="6-blade_b-propeller_TolB-like"/>
</dbReference>
<organism evidence="7 8">
    <name type="scientific">Frieseomelitta varia</name>
    <dbReference type="NCBI Taxonomy" id="561572"/>
    <lineage>
        <taxon>Eukaryota</taxon>
        <taxon>Metazoa</taxon>
        <taxon>Ecdysozoa</taxon>
        <taxon>Arthropoda</taxon>
        <taxon>Hexapoda</taxon>
        <taxon>Insecta</taxon>
        <taxon>Pterygota</taxon>
        <taxon>Neoptera</taxon>
        <taxon>Endopterygota</taxon>
        <taxon>Hymenoptera</taxon>
        <taxon>Apocrita</taxon>
        <taxon>Aculeata</taxon>
        <taxon>Apoidea</taxon>
        <taxon>Anthophila</taxon>
        <taxon>Apidae</taxon>
        <taxon>Frieseomelitta</taxon>
    </lineage>
</organism>
<feature type="repeat" description="NHL" evidence="3">
    <location>
        <begin position="700"/>
        <end position="734"/>
    </location>
</feature>
<dbReference type="GO" id="GO:0061630">
    <property type="term" value="F:ubiquitin protein ligase activity"/>
    <property type="evidence" value="ECO:0007669"/>
    <property type="project" value="TreeGrafter"/>
</dbReference>
<feature type="repeat" description="NHL" evidence="3">
    <location>
        <begin position="470"/>
        <end position="508"/>
    </location>
</feature>
<dbReference type="EMBL" id="WNWW01000130">
    <property type="protein sequence ID" value="KAF3430158.1"/>
    <property type="molecule type" value="Genomic_DNA"/>
</dbReference>
<dbReference type="Proteomes" id="UP000655588">
    <property type="component" value="Unassembled WGS sequence"/>
</dbReference>
<gene>
    <name evidence="7" type="ORF">E2986_09220</name>
</gene>
<dbReference type="SUPFAM" id="SSF101898">
    <property type="entry name" value="NHL repeat"/>
    <property type="match status" value="1"/>
</dbReference>
<dbReference type="GO" id="GO:0008270">
    <property type="term" value="F:zinc ion binding"/>
    <property type="evidence" value="ECO:0007669"/>
    <property type="project" value="UniProtKB-KW"/>
</dbReference>
<dbReference type="GO" id="GO:0000209">
    <property type="term" value="P:protein polyubiquitination"/>
    <property type="evidence" value="ECO:0007669"/>
    <property type="project" value="TreeGrafter"/>
</dbReference>
<keyword evidence="1" id="KW-0677">Repeat</keyword>
<dbReference type="SUPFAM" id="SSF57845">
    <property type="entry name" value="B-box zinc-binding domain"/>
    <property type="match status" value="1"/>
</dbReference>
<evidence type="ECO:0000259" key="6">
    <source>
        <dbReference type="PROSITE" id="PS50119"/>
    </source>
</evidence>
<evidence type="ECO:0000313" key="7">
    <source>
        <dbReference type="EMBL" id="KAF3430158.1"/>
    </source>
</evidence>
<keyword evidence="4" id="KW-0175">Coiled coil</keyword>
<keyword evidence="2" id="KW-0862">Zinc</keyword>
<keyword evidence="2" id="KW-0479">Metal-binding</keyword>
<dbReference type="InterPro" id="IPR050952">
    <property type="entry name" value="TRIM-NHL_E3_ligases"/>
</dbReference>
<evidence type="ECO:0000256" key="2">
    <source>
        <dbReference type="PROSITE-ProRule" id="PRU00024"/>
    </source>
</evidence>
<feature type="repeat" description="NHL" evidence="3">
    <location>
        <begin position="554"/>
        <end position="597"/>
    </location>
</feature>
<dbReference type="InterPro" id="IPR001258">
    <property type="entry name" value="NHL_repeat"/>
</dbReference>
<feature type="repeat" description="NHL" evidence="3">
    <location>
        <begin position="611"/>
        <end position="646"/>
    </location>
</feature>
<dbReference type="Gene3D" id="3.30.160.60">
    <property type="entry name" value="Classic Zinc Finger"/>
    <property type="match status" value="1"/>
</dbReference>
<dbReference type="Gene3D" id="2.120.10.30">
    <property type="entry name" value="TolB, C-terminal domain"/>
    <property type="match status" value="3"/>
</dbReference>
<dbReference type="InterPro" id="IPR000315">
    <property type="entry name" value="Znf_B-box"/>
</dbReference>
<proteinExistence type="predicted"/>
<dbReference type="PANTHER" id="PTHR24104">
    <property type="entry name" value="E3 UBIQUITIN-PROTEIN LIGASE NHLRC1-RELATED"/>
    <property type="match status" value="1"/>
</dbReference>
<evidence type="ECO:0000256" key="5">
    <source>
        <dbReference type="SAM" id="MobiDB-lite"/>
    </source>
</evidence>
<dbReference type="PROSITE" id="PS50119">
    <property type="entry name" value="ZF_BBOX"/>
    <property type="match status" value="1"/>
</dbReference>
<keyword evidence="2" id="KW-0863">Zinc-finger</keyword>
<sequence>MDNDKSYNHGADFFGKFPQDIPATESNTNAVDLLCTKTQMNPLPITHNSNASSPGTGSSEDSNYQIHSDEFGVDSLLSTILQVVNGDFNVPTSRNTQFSQFRDSFHSRCKDCIDSICSCSTNLQPRNIPNGDYNFLNASEIMNPPIINNSSFNFKTLPMPCEIHHEDPQFYCQTCNRPICVKCGFQQHPGHIMINFMEAVEVASTQAKEILNEAKLGVSALREELDATQMAIEILEQKTRQAATDVMLCVRRVAAALEAREKELLNRIEKARIIKFTALKVRNEGLQNGLARLSIAVEKLNGAIESNILTNNPLNLLLTKDMTSAEVFQIQQSRQSLPSQEENWISFNGLEASMLTSIANFGVVIVNNPGPIGDRRAVRGRGNSPHIKQTIALNLGIGRPIPSNTFPVVVRTNRNCDLSIKPLRIIGNNSNTMDNLCRPWGVACDRDGHIIVADRSNNRIQIYKQDGQLIRRFGSHGTGPGQFDRPAGVAVDARRRIIVADKDNHRIQLKIRSQCSQSIIESINQNRTHSSLSSFVYALIRQCIVILAMDGLFLLCFGEKGSRYGQFNYPWDVAANSECQIVVSDTRNHRVQLFSPEGIFLRKYGFESVASMWKHFDSPRGVAFDPEGNVITTDFNNHRLIIIDADFMQSRIFDCENSGTSKQFLRPQGLVIDDEGNIIVADSRNHRIQIFDSNGILKWRFGNYGKAEDEMDRPSGIALCPDGRIVVVDFGNNRDMEDNPIDCV</sequence>
<protein>
    <recommendedName>
        <fullName evidence="6">B box-type domain-containing protein</fullName>
    </recommendedName>
</protein>
<dbReference type="PROSITE" id="PS51125">
    <property type="entry name" value="NHL"/>
    <property type="match status" value="6"/>
</dbReference>
<dbReference type="Pfam" id="PF01436">
    <property type="entry name" value="NHL"/>
    <property type="match status" value="6"/>
</dbReference>
<evidence type="ECO:0000313" key="8">
    <source>
        <dbReference type="Proteomes" id="UP000655588"/>
    </source>
</evidence>
<dbReference type="AlphaFoldDB" id="A0A833SNM8"/>
<feature type="region of interest" description="Disordered" evidence="5">
    <location>
        <begin position="44"/>
        <end position="65"/>
    </location>
</feature>
<dbReference type="SMART" id="SM00336">
    <property type="entry name" value="BBOX"/>
    <property type="match status" value="1"/>
</dbReference>
<reference evidence="7" key="1">
    <citation type="submission" date="2019-11" db="EMBL/GenBank/DDBJ databases">
        <title>The nuclear and mitochondrial genomes of Frieseomelitta varia - a highly eusocial stingless bee (Meliponini) with a permanently sterile worker caste.</title>
        <authorList>
            <person name="Freitas F.C.P."/>
            <person name="Lourenco A.P."/>
            <person name="Nunes F.M.F."/>
            <person name="Paschoal A.R."/>
            <person name="Abreu F.C.P."/>
            <person name="Barbin F.O."/>
            <person name="Bataglia L."/>
            <person name="Cardoso-Junior C.A.M."/>
            <person name="Cervoni M.S."/>
            <person name="Silva S.R."/>
            <person name="Dalarmi F."/>
            <person name="Del Lama M.A."/>
            <person name="Depintor T.S."/>
            <person name="Ferreira K.M."/>
            <person name="Goria P.S."/>
            <person name="Jaskot M.C."/>
            <person name="Lago D.C."/>
            <person name="Luna-Lucena D."/>
            <person name="Moda L.M."/>
            <person name="Nascimento L."/>
            <person name="Pedrino M."/>
            <person name="Rabico F.O."/>
            <person name="Sanches F.C."/>
            <person name="Santos D.E."/>
            <person name="Santos C.G."/>
            <person name="Vieira J."/>
            <person name="Lopes T.F."/>
            <person name="Barchuk A.R."/>
            <person name="Hartfelder K."/>
            <person name="Simoes Z.L.P."/>
            <person name="Bitondi M.M.G."/>
            <person name="Pinheiro D.G."/>
        </authorList>
    </citation>
    <scope>NUCLEOTIDE SEQUENCE</scope>
    <source>
        <strain evidence="7">USP_RPSP 00005682</strain>
        <tissue evidence="7">Whole individual</tissue>
    </source>
</reference>
<dbReference type="Pfam" id="PF00643">
    <property type="entry name" value="zf-B_box"/>
    <property type="match status" value="1"/>
</dbReference>
<dbReference type="GO" id="GO:0043161">
    <property type="term" value="P:proteasome-mediated ubiquitin-dependent protein catabolic process"/>
    <property type="evidence" value="ECO:0007669"/>
    <property type="project" value="TreeGrafter"/>
</dbReference>
<feature type="coiled-coil region" evidence="4">
    <location>
        <begin position="218"/>
        <end position="274"/>
    </location>
</feature>
<name>A0A833SNM8_9HYME</name>
<comment type="caution">
    <text evidence="7">The sequence shown here is derived from an EMBL/GenBank/DDBJ whole genome shotgun (WGS) entry which is preliminary data.</text>
</comment>
<evidence type="ECO:0000256" key="1">
    <source>
        <dbReference type="ARBA" id="ARBA00022737"/>
    </source>
</evidence>
<feature type="domain" description="B box-type" evidence="6">
    <location>
        <begin position="161"/>
        <end position="196"/>
    </location>
</feature>
<dbReference type="PANTHER" id="PTHR24104:SF48">
    <property type="entry name" value="PROTEIN WECH"/>
    <property type="match status" value="1"/>
</dbReference>
<feature type="repeat" description="NHL" evidence="3">
    <location>
        <begin position="662"/>
        <end position="694"/>
    </location>
</feature>
<dbReference type="CDD" id="cd14954">
    <property type="entry name" value="NHL_TRIM71_like"/>
    <property type="match status" value="1"/>
</dbReference>
<evidence type="ECO:0000256" key="3">
    <source>
        <dbReference type="PROSITE-ProRule" id="PRU00504"/>
    </source>
</evidence>
<accession>A0A833SNM8</accession>
<evidence type="ECO:0000256" key="4">
    <source>
        <dbReference type="SAM" id="Coils"/>
    </source>
</evidence>
<keyword evidence="8" id="KW-1185">Reference proteome</keyword>
<feature type="repeat" description="NHL" evidence="3">
    <location>
        <begin position="435"/>
        <end position="466"/>
    </location>
</feature>